<evidence type="ECO:0000313" key="7">
    <source>
        <dbReference type="EMBL" id="KAF2294488.1"/>
    </source>
</evidence>
<dbReference type="GO" id="GO:0006952">
    <property type="term" value="P:defense response"/>
    <property type="evidence" value="ECO:0007669"/>
    <property type="project" value="UniProtKB-KW"/>
</dbReference>
<evidence type="ECO:0000256" key="4">
    <source>
        <dbReference type="ARBA" id="ARBA00022840"/>
    </source>
</evidence>
<keyword evidence="8" id="KW-1185">Reference proteome</keyword>
<dbReference type="Pfam" id="PF00931">
    <property type="entry name" value="NB-ARC"/>
    <property type="match status" value="1"/>
</dbReference>
<keyword evidence="5" id="KW-0175">Coiled coil</keyword>
<dbReference type="Gene3D" id="3.40.50.300">
    <property type="entry name" value="P-loop containing nucleotide triphosphate hydrolases"/>
    <property type="match status" value="1"/>
</dbReference>
<organism evidence="7 8">
    <name type="scientific">Hevea brasiliensis</name>
    <name type="common">Para rubber tree</name>
    <name type="synonym">Siphonia brasiliensis</name>
    <dbReference type="NCBI Taxonomy" id="3981"/>
    <lineage>
        <taxon>Eukaryota</taxon>
        <taxon>Viridiplantae</taxon>
        <taxon>Streptophyta</taxon>
        <taxon>Embryophyta</taxon>
        <taxon>Tracheophyta</taxon>
        <taxon>Spermatophyta</taxon>
        <taxon>Magnoliopsida</taxon>
        <taxon>eudicotyledons</taxon>
        <taxon>Gunneridae</taxon>
        <taxon>Pentapetalae</taxon>
        <taxon>rosids</taxon>
        <taxon>fabids</taxon>
        <taxon>Malpighiales</taxon>
        <taxon>Euphorbiaceae</taxon>
        <taxon>Crotonoideae</taxon>
        <taxon>Micrandreae</taxon>
        <taxon>Hevea</taxon>
    </lineage>
</organism>
<keyword evidence="4" id="KW-0067">ATP-binding</keyword>
<reference evidence="7 8" key="1">
    <citation type="journal article" date="2020" name="Mol. Plant">
        <title>The Chromosome-Based Rubber Tree Genome Provides New Insights into Spurge Genome Evolution and Rubber Biosynthesis.</title>
        <authorList>
            <person name="Liu J."/>
            <person name="Shi C."/>
            <person name="Shi C.C."/>
            <person name="Li W."/>
            <person name="Zhang Q.J."/>
            <person name="Zhang Y."/>
            <person name="Li K."/>
            <person name="Lu H.F."/>
            <person name="Shi C."/>
            <person name="Zhu S.T."/>
            <person name="Xiao Z.Y."/>
            <person name="Nan H."/>
            <person name="Yue Y."/>
            <person name="Zhu X.G."/>
            <person name="Wu Y."/>
            <person name="Hong X.N."/>
            <person name="Fan G.Y."/>
            <person name="Tong Y."/>
            <person name="Zhang D."/>
            <person name="Mao C.L."/>
            <person name="Liu Y.L."/>
            <person name="Hao S.J."/>
            <person name="Liu W.Q."/>
            <person name="Lv M.Q."/>
            <person name="Zhang H.B."/>
            <person name="Liu Y."/>
            <person name="Hu-Tang G.R."/>
            <person name="Wang J.P."/>
            <person name="Wang J.H."/>
            <person name="Sun Y.H."/>
            <person name="Ni S.B."/>
            <person name="Chen W.B."/>
            <person name="Zhang X.C."/>
            <person name="Jiao Y.N."/>
            <person name="Eichler E.E."/>
            <person name="Li G.H."/>
            <person name="Liu X."/>
            <person name="Gao L.Z."/>
        </authorList>
    </citation>
    <scope>NUCLEOTIDE SEQUENCE [LARGE SCALE GENOMIC DNA]</scope>
    <source>
        <strain evidence="8">cv. GT1</strain>
        <tissue evidence="7">Leaf</tissue>
    </source>
</reference>
<dbReference type="SUPFAM" id="SSF52058">
    <property type="entry name" value="L domain-like"/>
    <property type="match status" value="1"/>
</dbReference>
<keyword evidence="3" id="KW-0611">Plant defense</keyword>
<protein>
    <recommendedName>
        <fullName evidence="6">NB-ARC domain-containing protein</fullName>
    </recommendedName>
</protein>
<evidence type="ECO:0000259" key="6">
    <source>
        <dbReference type="Pfam" id="PF00931"/>
    </source>
</evidence>
<dbReference type="InterPro" id="IPR002182">
    <property type="entry name" value="NB-ARC"/>
</dbReference>
<dbReference type="InterPro" id="IPR042197">
    <property type="entry name" value="Apaf_helical"/>
</dbReference>
<evidence type="ECO:0000256" key="3">
    <source>
        <dbReference type="ARBA" id="ARBA00022821"/>
    </source>
</evidence>
<sequence>MEFIVVPIKRHISYPFIYKSKVETLHREAEQLKNKRLKLQQSVDEATRKGEEIYESVNKWMIDAGKAIEEAEEFIQGEEQAKKRCFVGLCPDLKTRYLLSKKAEKKALAIDKLRNEGDLDSISFRPRLLQIVASSVYNRDALNSRVLFLKQVMDALRDPNKHDRSVWNGRCGEDHPSKRELRRIQSEIADVLGLTFDVEEIPGRANRLYERLKKEEKVLIILDDIWKQLDLKAVGIPFGDVCRGCKILLTSRSQDVLSREMRTQKEFRLDVLQDEEAWSLFEMTLTDAKDSELPPIAAEVAKKCAGLPLLLLTVATDLRNRESYAWNDKLNQLSVFDNEEIYAKVHSVLESSYNDLPSNEVKSFFLLCGLLGLSNIPIRSLLKYVMGLSLFKHISSVKEARNKVYTLIDTLKAKCLLIDGDKYGFVKIHDVVRDTALSIASREQHAFIGTSGSELMEWPNKDSARISLPYCDIEDLPEGWECPKAELLLLFTEVLSLGIPDLFFKGIRNLEVVDFTGMRFVSLPSSLAFLSNLHTLCLHRCQLDDIAIIGVLKQLRVLSFAESYIVELPGQIEQLTRLKLLDVSDCSKLKMIPANALSKLSQLEALYMSNSFDRWEADGIRNQGNASLAELEYLSHLMTLEIQILDANILPKHLFSNGLQSYRILIGDGWTGMEL</sequence>
<keyword evidence="2" id="KW-0547">Nucleotide-binding</keyword>
<comment type="caution">
    <text evidence="7">The sequence shown here is derived from an EMBL/GenBank/DDBJ whole genome shotgun (WGS) entry which is preliminary data.</text>
</comment>
<accession>A0A6A6L2L2</accession>
<dbReference type="GO" id="GO:0005524">
    <property type="term" value="F:ATP binding"/>
    <property type="evidence" value="ECO:0007669"/>
    <property type="project" value="UniProtKB-KW"/>
</dbReference>
<evidence type="ECO:0000256" key="1">
    <source>
        <dbReference type="ARBA" id="ARBA00008894"/>
    </source>
</evidence>
<dbReference type="InterPro" id="IPR032675">
    <property type="entry name" value="LRR_dom_sf"/>
</dbReference>
<dbReference type="PANTHER" id="PTHR33463:SF203">
    <property type="entry name" value="AAA+ ATPASE DOMAIN-CONTAINING PROTEIN"/>
    <property type="match status" value="1"/>
</dbReference>
<dbReference type="AlphaFoldDB" id="A0A6A6L2L2"/>
<evidence type="ECO:0000256" key="5">
    <source>
        <dbReference type="SAM" id="Coils"/>
    </source>
</evidence>
<feature type="domain" description="NB-ARC" evidence="6">
    <location>
        <begin position="182"/>
        <end position="289"/>
    </location>
</feature>
<dbReference type="InterPro" id="IPR027417">
    <property type="entry name" value="P-loop_NTPase"/>
</dbReference>
<dbReference type="InterPro" id="IPR050905">
    <property type="entry name" value="Plant_NBS-LRR"/>
</dbReference>
<evidence type="ECO:0000256" key="2">
    <source>
        <dbReference type="ARBA" id="ARBA00022741"/>
    </source>
</evidence>
<dbReference type="PANTHER" id="PTHR33463">
    <property type="entry name" value="NB-ARC DOMAIN-CONTAINING PROTEIN-RELATED"/>
    <property type="match status" value="1"/>
</dbReference>
<gene>
    <name evidence="7" type="ORF">GH714_011899</name>
</gene>
<dbReference type="PRINTS" id="PR00364">
    <property type="entry name" value="DISEASERSIST"/>
</dbReference>
<name>A0A6A6L2L2_HEVBR</name>
<dbReference type="GO" id="GO:0043531">
    <property type="term" value="F:ADP binding"/>
    <property type="evidence" value="ECO:0007669"/>
    <property type="project" value="InterPro"/>
</dbReference>
<dbReference type="SUPFAM" id="SSF52540">
    <property type="entry name" value="P-loop containing nucleoside triphosphate hydrolases"/>
    <property type="match status" value="1"/>
</dbReference>
<dbReference type="Proteomes" id="UP000467840">
    <property type="component" value="Chromosome 7"/>
</dbReference>
<comment type="similarity">
    <text evidence="1">Belongs to the disease resistance NB-LRR family.</text>
</comment>
<feature type="coiled-coil region" evidence="5">
    <location>
        <begin position="22"/>
        <end position="49"/>
    </location>
</feature>
<proteinExistence type="inferred from homology"/>
<dbReference type="EMBL" id="JAAGAX010000013">
    <property type="protein sequence ID" value="KAF2294488.1"/>
    <property type="molecule type" value="Genomic_DNA"/>
</dbReference>
<dbReference type="Gene3D" id="1.10.8.430">
    <property type="entry name" value="Helical domain of apoptotic protease-activating factors"/>
    <property type="match status" value="1"/>
</dbReference>
<evidence type="ECO:0000313" key="8">
    <source>
        <dbReference type="Proteomes" id="UP000467840"/>
    </source>
</evidence>
<dbReference type="Gene3D" id="3.80.10.10">
    <property type="entry name" value="Ribonuclease Inhibitor"/>
    <property type="match status" value="1"/>
</dbReference>